<name>A0ACC6M0K4_9BACI</name>
<evidence type="ECO:0000313" key="1">
    <source>
        <dbReference type="EMBL" id="MDX8044431.1"/>
    </source>
</evidence>
<protein>
    <submittedName>
        <fullName evidence="1">Uncharacterized protein</fullName>
    </submittedName>
</protein>
<reference evidence="1" key="1">
    <citation type="submission" date="2023-11" db="EMBL/GenBank/DDBJ databases">
        <title>Gracilibacillus pellucida a moderately halophilic bacterium isolated from saline soil in Xinjiang province.</title>
        <authorList>
            <person name="Zhang Z."/>
            <person name="Tan F."/>
            <person name="Wang Y."/>
            <person name="Xia M."/>
        </authorList>
    </citation>
    <scope>NUCLEOTIDE SEQUENCE</scope>
    <source>
        <strain evidence="1">S3-1-1</strain>
    </source>
</reference>
<dbReference type="Proteomes" id="UP001277972">
    <property type="component" value="Unassembled WGS sequence"/>
</dbReference>
<accession>A0ACC6M0K4</accession>
<proteinExistence type="predicted"/>
<comment type="caution">
    <text evidence="1">The sequence shown here is derived from an EMBL/GenBank/DDBJ whole genome shotgun (WGS) entry which is preliminary data.</text>
</comment>
<evidence type="ECO:0000313" key="2">
    <source>
        <dbReference type="Proteomes" id="UP001277972"/>
    </source>
</evidence>
<dbReference type="EMBL" id="JAWZSR010000001">
    <property type="protein sequence ID" value="MDX8044431.1"/>
    <property type="molecule type" value="Genomic_DNA"/>
</dbReference>
<organism evidence="1 2">
    <name type="scientific">Gracilibacillus pellucidus</name>
    <dbReference type="NCBI Taxonomy" id="3095368"/>
    <lineage>
        <taxon>Bacteria</taxon>
        <taxon>Bacillati</taxon>
        <taxon>Bacillota</taxon>
        <taxon>Bacilli</taxon>
        <taxon>Bacillales</taxon>
        <taxon>Bacillaceae</taxon>
        <taxon>Gracilibacillus</taxon>
    </lineage>
</organism>
<sequence>MNEFMLLKVLDKLQPLFTKMDIDYPVMRQILQLKLTMDTRRVPTIFNDSNNKSGNQFLKSLAVYALMGLMLLLFIFGDNYLMQMSIYYAVVMFILMTSVISDFSSVLLDVRDKMILHTKPVNERTINCAKVLHITFYLVQLTIAFTAISLVVGLVQHGIVFFLLSLLILVFVNLLILIMVAFSYIFILRYFDGEKLKDIINYMQILLSVSMIVGYQLVIRSYNHVEFSTTFSFEWWQLFLPPFWYGAIYQLVLADGPFSSQIILLASLGVIVPIIALLIYIQLIPTFERNLEKLMSNNGQNKRASYWWSRLWEKVVIWNHEEKVVYRFAVSMLKNERDFKLKVYPLVAMSFVFPFIFLLNSVSFQTEGELGASNNYFWFYFSLLSIPTSVLMLKFSENHRAVWIFRASPMTNKKIVERSVLKAYFVRLFLPVYLLVGGAFCYIFSMRIALFLVAVLLATLFWIKISSIVYFQGAFPFSEEYKGSQSLESVKAIILMIGMGLFALIHYLIIFSDMYHTIFIVLLILANIILWRK</sequence>
<keyword evidence="2" id="KW-1185">Reference proteome</keyword>
<gene>
    <name evidence="1" type="ORF">SH601_00390</name>
</gene>